<dbReference type="RefSeq" id="WP_111324322.1">
    <property type="nucleotide sequence ID" value="NZ_BIFX01000001.1"/>
</dbReference>
<evidence type="ECO:0000256" key="2">
    <source>
        <dbReference type="ARBA" id="ARBA00022692"/>
    </source>
</evidence>
<gene>
    <name evidence="7" type="ORF">EI42_03986</name>
</gene>
<evidence type="ECO:0000256" key="4">
    <source>
        <dbReference type="ARBA" id="ARBA00023136"/>
    </source>
</evidence>
<dbReference type="OrthoDB" id="163298at2"/>
<keyword evidence="2 5" id="KW-0812">Transmembrane</keyword>
<feature type="transmembrane region" description="Helical" evidence="5">
    <location>
        <begin position="163"/>
        <end position="182"/>
    </location>
</feature>
<dbReference type="InterPro" id="IPR006977">
    <property type="entry name" value="Yip1_dom"/>
</dbReference>
<feature type="transmembrane region" description="Helical" evidence="5">
    <location>
        <begin position="224"/>
        <end position="254"/>
    </location>
</feature>
<accession>A0A326U410</accession>
<keyword evidence="4 5" id="KW-0472">Membrane</keyword>
<sequence>MSYHPPSGPNRPNQQYQQPYFTYQTPPVVEGPEPEAALSLQESLRQLPAQWRKVLFRPGAHSFAEEKSKATWDSVWIQLLLYSIISGLLAYLASLLLPNVNSVYQTNTILQLLPQGARQLFYLLAASMQSVMVPILFFLWNGIVFGCVRLLLGGKGSFLQQCYTSLLFTVPLGLLTDIISLIPVVGSIVSAIVGPASFIYGIVLTIFSLMAVHRFSGGRASTAVFLPVGILFILSCLLILILGSLVAAFGLFAAF</sequence>
<feature type="transmembrane region" description="Helical" evidence="5">
    <location>
        <begin position="188"/>
        <end position="212"/>
    </location>
</feature>
<keyword evidence="8" id="KW-1185">Reference proteome</keyword>
<dbReference type="Proteomes" id="UP000248806">
    <property type="component" value="Unassembled WGS sequence"/>
</dbReference>
<feature type="transmembrane region" description="Helical" evidence="5">
    <location>
        <begin position="79"/>
        <end position="100"/>
    </location>
</feature>
<reference evidence="7 8" key="1">
    <citation type="submission" date="2018-06" db="EMBL/GenBank/DDBJ databases">
        <title>Genomic Encyclopedia of Archaeal and Bacterial Type Strains, Phase II (KMG-II): from individual species to whole genera.</title>
        <authorList>
            <person name="Goeker M."/>
        </authorList>
    </citation>
    <scope>NUCLEOTIDE SEQUENCE [LARGE SCALE GENOMIC DNA]</scope>
    <source>
        <strain evidence="7 8">ATCC BAA-1881</strain>
    </source>
</reference>
<organism evidence="7 8">
    <name type="scientific">Thermosporothrix hazakensis</name>
    <dbReference type="NCBI Taxonomy" id="644383"/>
    <lineage>
        <taxon>Bacteria</taxon>
        <taxon>Bacillati</taxon>
        <taxon>Chloroflexota</taxon>
        <taxon>Ktedonobacteria</taxon>
        <taxon>Ktedonobacterales</taxon>
        <taxon>Thermosporotrichaceae</taxon>
        <taxon>Thermosporothrix</taxon>
    </lineage>
</organism>
<evidence type="ECO:0000256" key="5">
    <source>
        <dbReference type="SAM" id="Phobius"/>
    </source>
</evidence>
<proteinExistence type="predicted"/>
<evidence type="ECO:0000259" key="6">
    <source>
        <dbReference type="Pfam" id="PF04893"/>
    </source>
</evidence>
<evidence type="ECO:0000256" key="3">
    <source>
        <dbReference type="ARBA" id="ARBA00022989"/>
    </source>
</evidence>
<dbReference type="Pfam" id="PF04893">
    <property type="entry name" value="Yip1"/>
    <property type="match status" value="1"/>
</dbReference>
<protein>
    <recommendedName>
        <fullName evidence="6">Yip1 domain-containing protein</fullName>
    </recommendedName>
</protein>
<dbReference type="EMBL" id="QKUF01000015">
    <property type="protein sequence ID" value="PZW26405.1"/>
    <property type="molecule type" value="Genomic_DNA"/>
</dbReference>
<feature type="transmembrane region" description="Helical" evidence="5">
    <location>
        <begin position="120"/>
        <end position="151"/>
    </location>
</feature>
<feature type="domain" description="Yip1" evidence="6">
    <location>
        <begin position="53"/>
        <end position="237"/>
    </location>
</feature>
<evidence type="ECO:0000313" key="7">
    <source>
        <dbReference type="EMBL" id="PZW26405.1"/>
    </source>
</evidence>
<keyword evidence="3 5" id="KW-1133">Transmembrane helix</keyword>
<comment type="subcellular location">
    <subcellularLocation>
        <location evidence="1">Membrane</location>
        <topology evidence="1">Multi-pass membrane protein</topology>
    </subcellularLocation>
</comment>
<dbReference type="AlphaFoldDB" id="A0A326U410"/>
<comment type="caution">
    <text evidence="7">The sequence shown here is derived from an EMBL/GenBank/DDBJ whole genome shotgun (WGS) entry which is preliminary data.</text>
</comment>
<evidence type="ECO:0000313" key="8">
    <source>
        <dbReference type="Proteomes" id="UP000248806"/>
    </source>
</evidence>
<name>A0A326U410_THEHA</name>
<evidence type="ECO:0000256" key="1">
    <source>
        <dbReference type="ARBA" id="ARBA00004141"/>
    </source>
</evidence>
<dbReference type="GO" id="GO:0016020">
    <property type="term" value="C:membrane"/>
    <property type="evidence" value="ECO:0007669"/>
    <property type="project" value="UniProtKB-SubCell"/>
</dbReference>